<dbReference type="AlphaFoldDB" id="A0A0F9ALL0"/>
<protein>
    <submittedName>
        <fullName evidence="2">Uncharacterized protein</fullName>
    </submittedName>
</protein>
<proteinExistence type="predicted"/>
<evidence type="ECO:0000256" key="1">
    <source>
        <dbReference type="SAM" id="Phobius"/>
    </source>
</evidence>
<dbReference type="EMBL" id="LAZR01042135">
    <property type="protein sequence ID" value="KKL10255.1"/>
    <property type="molecule type" value="Genomic_DNA"/>
</dbReference>
<sequence length="64" mass="7194">MNKETWFLIGTVFGVVIGGVFGVVAAIDNFHDDLCQEQFHHAETPADSLNIIQDDEYCLRVLIK</sequence>
<evidence type="ECO:0000313" key="2">
    <source>
        <dbReference type="EMBL" id="KKL10255.1"/>
    </source>
</evidence>
<gene>
    <name evidence="2" type="ORF">LCGC14_2557670</name>
</gene>
<reference evidence="2" key="1">
    <citation type="journal article" date="2015" name="Nature">
        <title>Complex archaea that bridge the gap between prokaryotes and eukaryotes.</title>
        <authorList>
            <person name="Spang A."/>
            <person name="Saw J.H."/>
            <person name="Jorgensen S.L."/>
            <person name="Zaremba-Niedzwiedzka K."/>
            <person name="Martijn J."/>
            <person name="Lind A.E."/>
            <person name="van Eijk R."/>
            <person name="Schleper C."/>
            <person name="Guy L."/>
            <person name="Ettema T.J."/>
        </authorList>
    </citation>
    <scope>NUCLEOTIDE SEQUENCE</scope>
</reference>
<feature type="transmembrane region" description="Helical" evidence="1">
    <location>
        <begin position="6"/>
        <end position="27"/>
    </location>
</feature>
<organism evidence="2">
    <name type="scientific">marine sediment metagenome</name>
    <dbReference type="NCBI Taxonomy" id="412755"/>
    <lineage>
        <taxon>unclassified sequences</taxon>
        <taxon>metagenomes</taxon>
        <taxon>ecological metagenomes</taxon>
    </lineage>
</organism>
<keyword evidence="1" id="KW-1133">Transmembrane helix</keyword>
<comment type="caution">
    <text evidence="2">The sequence shown here is derived from an EMBL/GenBank/DDBJ whole genome shotgun (WGS) entry which is preliminary data.</text>
</comment>
<keyword evidence="1" id="KW-0472">Membrane</keyword>
<accession>A0A0F9ALL0</accession>
<keyword evidence="1" id="KW-0812">Transmembrane</keyword>
<name>A0A0F9ALL0_9ZZZZ</name>